<dbReference type="GO" id="GO:0009253">
    <property type="term" value="P:peptidoglycan catabolic process"/>
    <property type="evidence" value="ECO:0007669"/>
    <property type="project" value="InterPro"/>
</dbReference>
<dbReference type="GO" id="GO:0008745">
    <property type="term" value="F:N-acetylmuramoyl-L-alanine amidase activity"/>
    <property type="evidence" value="ECO:0007669"/>
    <property type="project" value="InterPro"/>
</dbReference>
<dbReference type="InterPro" id="IPR018392">
    <property type="entry name" value="LysM"/>
</dbReference>
<dbReference type="EMBL" id="QRWQ01000008">
    <property type="protein sequence ID" value="RGT38376.1"/>
    <property type="molecule type" value="Genomic_DNA"/>
</dbReference>
<dbReference type="Gene3D" id="3.40.80.10">
    <property type="entry name" value="Peptidoglycan recognition protein-like"/>
    <property type="match status" value="1"/>
</dbReference>
<organism evidence="2 3">
    <name type="scientific">Mediterraneibacter gnavus</name>
    <name type="common">Ruminococcus gnavus</name>
    <dbReference type="NCBI Taxonomy" id="33038"/>
    <lineage>
        <taxon>Bacteria</taxon>
        <taxon>Bacillati</taxon>
        <taxon>Bacillota</taxon>
        <taxon>Clostridia</taxon>
        <taxon>Lachnospirales</taxon>
        <taxon>Lachnospiraceae</taxon>
        <taxon>Mediterraneibacter</taxon>
    </lineage>
</organism>
<dbReference type="InterPro" id="IPR041219">
    <property type="entry name" value="Phage_lysozyme2"/>
</dbReference>
<name>A0A412NH78_MEDGN</name>
<dbReference type="Pfam" id="PF01476">
    <property type="entry name" value="LysM"/>
    <property type="match status" value="1"/>
</dbReference>
<accession>A0A412NH78</accession>
<dbReference type="PROSITE" id="PS51782">
    <property type="entry name" value="LYSM"/>
    <property type="match status" value="1"/>
</dbReference>
<dbReference type="SUPFAM" id="SSF54106">
    <property type="entry name" value="LysM domain"/>
    <property type="match status" value="1"/>
</dbReference>
<sequence>MGLTGKNVEEKIWNFLICKGFSKAGAAGLIGNLFAESGLNPKNLQNSFEKKLGHTDDSYTAAVDNGTYSNFVKDSAGYGLAQWTYWSRKQNMLEFARAAGKSIGDLEMQLDFLFKELSEGYKTVLAALKTATSVKAASDNVLLRFEKPADQSDAVKTKRASYGQTYYDKYAGTGAAAENGGNIMGYTNSSLVDCTVKSPNHSGQRTHKIDRITPHCVVGQLTAESIGGCFTKRSVQASCNYGIGKDGRVVLCVDEKNRSWCSSSNANDQRAVTIECASDMAEPYTMNTAVYNKLVKLIVDICKRNGLNKVLWFGDKDKSLNYNPKDGECVLTVHRWFANKSCPGNWLYSRMGQLATAVNAELGSGSNTGGTSKPATKTDTVTSFPATPFTVKVLIDDLNIRTGAGMGYAVTGHYTGKGTFTITEVKDGWGKLKSGAGWIYLGNPSYCTVQGAAATNRTYTVKAGDSLWAIAAKQLGNGSRYKEIKSLNGLTSDVINAGQVLKLPN</sequence>
<evidence type="ECO:0000259" key="1">
    <source>
        <dbReference type="PROSITE" id="PS51782"/>
    </source>
</evidence>
<dbReference type="Gene3D" id="1.10.530.10">
    <property type="match status" value="1"/>
</dbReference>
<feature type="domain" description="LysM" evidence="1">
    <location>
        <begin position="457"/>
        <end position="503"/>
    </location>
</feature>
<dbReference type="Pfam" id="PF18013">
    <property type="entry name" value="Phage_lysozyme2"/>
    <property type="match status" value="1"/>
</dbReference>
<dbReference type="CDD" id="cd06583">
    <property type="entry name" value="PGRP"/>
    <property type="match status" value="1"/>
</dbReference>
<dbReference type="InterPro" id="IPR036505">
    <property type="entry name" value="Amidase/PGRP_sf"/>
</dbReference>
<dbReference type="AlphaFoldDB" id="A0A412NH78"/>
<protein>
    <submittedName>
        <fullName evidence="2">LysM peptidoglycan-binding domain-containing protein</fullName>
    </submittedName>
</protein>
<dbReference type="Pfam" id="PF01510">
    <property type="entry name" value="Amidase_2"/>
    <property type="match status" value="1"/>
</dbReference>
<dbReference type="InterPro" id="IPR036779">
    <property type="entry name" value="LysM_dom_sf"/>
</dbReference>
<comment type="caution">
    <text evidence="2">The sequence shown here is derived from an EMBL/GenBank/DDBJ whole genome shotgun (WGS) entry which is preliminary data.</text>
</comment>
<reference evidence="2 3" key="1">
    <citation type="submission" date="2018-08" db="EMBL/GenBank/DDBJ databases">
        <title>A genome reference for cultivated species of the human gut microbiota.</title>
        <authorList>
            <person name="Zou Y."/>
            <person name="Xue W."/>
            <person name="Luo G."/>
        </authorList>
    </citation>
    <scope>NUCLEOTIDE SEQUENCE [LARGE SCALE GENOMIC DNA]</scope>
    <source>
        <strain evidence="2 3">AF19-16AC</strain>
    </source>
</reference>
<dbReference type="RefSeq" id="WP_118046880.1">
    <property type="nucleotide sequence ID" value="NZ_QRWQ01000008.1"/>
</dbReference>
<dbReference type="CDD" id="cd00118">
    <property type="entry name" value="LysM"/>
    <property type="match status" value="1"/>
</dbReference>
<evidence type="ECO:0000313" key="3">
    <source>
        <dbReference type="Proteomes" id="UP000283834"/>
    </source>
</evidence>
<dbReference type="Proteomes" id="UP000283834">
    <property type="component" value="Unassembled WGS sequence"/>
</dbReference>
<dbReference type="SUPFAM" id="SSF55846">
    <property type="entry name" value="N-acetylmuramoyl-L-alanine amidase-like"/>
    <property type="match status" value="1"/>
</dbReference>
<gene>
    <name evidence="2" type="ORF">DWX36_09580</name>
</gene>
<proteinExistence type="predicted"/>
<dbReference type="Gene3D" id="3.10.350.10">
    <property type="entry name" value="LysM domain"/>
    <property type="match status" value="1"/>
</dbReference>
<evidence type="ECO:0000313" key="2">
    <source>
        <dbReference type="EMBL" id="RGT38376.1"/>
    </source>
</evidence>
<dbReference type="InterPro" id="IPR002502">
    <property type="entry name" value="Amidase_domain"/>
</dbReference>
<dbReference type="SMART" id="SM00257">
    <property type="entry name" value="LysM"/>
    <property type="match status" value="1"/>
</dbReference>